<evidence type="ECO:0000256" key="2">
    <source>
        <dbReference type="ARBA" id="ARBA00002368"/>
    </source>
</evidence>
<dbReference type="Gene3D" id="2.30.40.10">
    <property type="entry name" value="Urease, subunit C, domain 1"/>
    <property type="match status" value="1"/>
</dbReference>
<comment type="cofactor">
    <cofactor evidence="1">
        <name>Zn(2+)</name>
        <dbReference type="ChEBI" id="CHEBI:29105"/>
    </cofactor>
</comment>
<dbReference type="InterPro" id="IPR050138">
    <property type="entry name" value="DHOase/Allantoinase_Hydrolase"/>
</dbReference>
<dbReference type="PANTHER" id="PTHR43668:SF4">
    <property type="entry name" value="ALLANTOINASE"/>
    <property type="match status" value="1"/>
</dbReference>
<evidence type="ECO:0000256" key="4">
    <source>
        <dbReference type="ARBA" id="ARBA00022723"/>
    </source>
</evidence>
<dbReference type="EC" id="3.5.2.3" evidence="7"/>
<evidence type="ECO:0000256" key="5">
    <source>
        <dbReference type="ARBA" id="ARBA00022801"/>
    </source>
</evidence>
<dbReference type="PANTHER" id="PTHR43668">
    <property type="entry name" value="ALLANTOINASE"/>
    <property type="match status" value="1"/>
</dbReference>
<dbReference type="NCBIfam" id="NF006688">
    <property type="entry name" value="PRK09236.1"/>
    <property type="match status" value="1"/>
</dbReference>
<organism evidence="7 8">
    <name type="scientific">Aquirufa antheringensis</name>
    <dbReference type="NCBI Taxonomy" id="2516559"/>
    <lineage>
        <taxon>Bacteria</taxon>
        <taxon>Pseudomonadati</taxon>
        <taxon>Bacteroidota</taxon>
        <taxon>Cytophagia</taxon>
        <taxon>Cytophagales</taxon>
        <taxon>Flectobacillaceae</taxon>
        <taxon>Aquirufa</taxon>
    </lineage>
</organism>
<keyword evidence="8" id="KW-1185">Reference proteome</keyword>
<evidence type="ECO:0000313" key="7">
    <source>
        <dbReference type="EMBL" id="TBH75177.1"/>
    </source>
</evidence>
<gene>
    <name evidence="7" type="ORF">EWU20_00980</name>
</gene>
<comment type="caution">
    <text evidence="7">The sequence shown here is derived from an EMBL/GenBank/DDBJ whole genome shotgun (WGS) entry which is preliminary data.</text>
</comment>
<dbReference type="InterPro" id="IPR011059">
    <property type="entry name" value="Metal-dep_hydrolase_composite"/>
</dbReference>
<comment type="function">
    <text evidence="2">Catalyzes the reversible cyclization of carbamoyl aspartate to dihydroorotate.</text>
</comment>
<sequence length="447" mass="50784">MKKQVLVNAKIVNEGTSFFSDVLIHHGRIEKIAPYISDPNADVFDINGNYLIPGMIDDQVHFRDPGLTYKGNLTSESRAAVAGGVTSFMDMPNTVPNTLNRDLLEQKYQAAAQQSLANYSFFMGVTAGNLEEALRVDNESVCGITDDGLYFNEQQILANNPEYLEKLFSRAETLVALHSEDESIIDQNYERYFTETKGQISFALHAKIRSTEACLKATKQVLDIQSNYHNRLHFFHISTGEEAMLFPASTDYRNKRVTAEACIHHLWFTEKDYEKRGGDIKWNPSIKTEFDRVTLIQALKEGRIDIIASDHAPHSKEEKQGTYEQVKSGAPIVQHTLPLLFELASRGEISVEQIVEKTSHRVADIYRLKDRGYLREGYYADLVEMQPNSPWHVTTTSLFYRCGWAPVVGERLSAKVKRTFVNGNLVFQEDAFMSDAKGSRLFFEKIR</sequence>
<dbReference type="Proteomes" id="UP000293583">
    <property type="component" value="Unassembled WGS sequence"/>
</dbReference>
<proteinExistence type="inferred from homology"/>
<name>A0A4Q9BGF0_9BACT</name>
<dbReference type="AlphaFoldDB" id="A0A4Q9BGF0"/>
<keyword evidence="4" id="KW-0479">Metal-binding</keyword>
<dbReference type="SUPFAM" id="SSF51338">
    <property type="entry name" value="Composite domain of metallo-dependent hydrolases"/>
    <property type="match status" value="1"/>
</dbReference>
<dbReference type="InterPro" id="IPR032466">
    <property type="entry name" value="Metal_Hydrolase"/>
</dbReference>
<accession>A0A4Q9BGF0</accession>
<dbReference type="PROSITE" id="PS00483">
    <property type="entry name" value="DIHYDROOROTASE_2"/>
    <property type="match status" value="1"/>
</dbReference>
<dbReference type="GO" id="GO:0004038">
    <property type="term" value="F:allantoinase activity"/>
    <property type="evidence" value="ECO:0007669"/>
    <property type="project" value="TreeGrafter"/>
</dbReference>
<keyword evidence="5 7" id="KW-0378">Hydrolase</keyword>
<evidence type="ECO:0000313" key="8">
    <source>
        <dbReference type="Proteomes" id="UP000293583"/>
    </source>
</evidence>
<dbReference type="EMBL" id="SEWY01000001">
    <property type="protein sequence ID" value="TBH75177.1"/>
    <property type="molecule type" value="Genomic_DNA"/>
</dbReference>
<dbReference type="GO" id="GO:0005737">
    <property type="term" value="C:cytoplasm"/>
    <property type="evidence" value="ECO:0007669"/>
    <property type="project" value="TreeGrafter"/>
</dbReference>
<evidence type="ECO:0000259" key="6">
    <source>
        <dbReference type="Pfam" id="PF01979"/>
    </source>
</evidence>
<feature type="domain" description="Amidohydrolase-related" evidence="6">
    <location>
        <begin position="50"/>
        <end position="426"/>
    </location>
</feature>
<dbReference type="InterPro" id="IPR002195">
    <property type="entry name" value="Dihydroorotase_CS"/>
</dbReference>
<evidence type="ECO:0000256" key="3">
    <source>
        <dbReference type="ARBA" id="ARBA00010286"/>
    </source>
</evidence>
<dbReference type="SUPFAM" id="SSF51556">
    <property type="entry name" value="Metallo-dependent hydrolases"/>
    <property type="match status" value="1"/>
</dbReference>
<dbReference type="GO" id="GO:0004151">
    <property type="term" value="F:dihydroorotase activity"/>
    <property type="evidence" value="ECO:0007669"/>
    <property type="project" value="UniProtKB-EC"/>
</dbReference>
<protein>
    <submittedName>
        <fullName evidence="7">Dihydroorotase</fullName>
        <ecNumber evidence="7">3.5.2.3</ecNumber>
    </submittedName>
</protein>
<dbReference type="GO" id="GO:0006145">
    <property type="term" value="P:purine nucleobase catabolic process"/>
    <property type="evidence" value="ECO:0007669"/>
    <property type="project" value="TreeGrafter"/>
</dbReference>
<dbReference type="Gene3D" id="3.20.20.140">
    <property type="entry name" value="Metal-dependent hydrolases"/>
    <property type="match status" value="1"/>
</dbReference>
<reference evidence="7 8" key="1">
    <citation type="submission" date="2019-02" db="EMBL/GenBank/DDBJ databases">
        <title>Genome of a new Bacteroidetes strain.</title>
        <authorList>
            <person name="Pitt A."/>
        </authorList>
    </citation>
    <scope>NUCLEOTIDE SEQUENCE [LARGE SCALE GENOMIC DNA]</scope>
    <source>
        <strain evidence="7 8">103A-SOEBACH</strain>
    </source>
</reference>
<dbReference type="Pfam" id="PF01979">
    <property type="entry name" value="Amidohydro_1"/>
    <property type="match status" value="1"/>
</dbReference>
<dbReference type="GO" id="GO:0046872">
    <property type="term" value="F:metal ion binding"/>
    <property type="evidence" value="ECO:0007669"/>
    <property type="project" value="UniProtKB-KW"/>
</dbReference>
<comment type="similarity">
    <text evidence="3">Belongs to the metallo-dependent hydrolases superfamily. DHOase family. Class I DHOase subfamily.</text>
</comment>
<dbReference type="InterPro" id="IPR006680">
    <property type="entry name" value="Amidohydro-rel"/>
</dbReference>
<evidence type="ECO:0000256" key="1">
    <source>
        <dbReference type="ARBA" id="ARBA00001947"/>
    </source>
</evidence>
<dbReference type="OrthoDB" id="9765462at2"/>
<dbReference type="RefSeq" id="WP_130922370.1">
    <property type="nucleotide sequence ID" value="NZ_JAANOM010000002.1"/>
</dbReference>